<name>A0A5N0VMI4_9PSEU</name>
<organism evidence="1 2">
    <name type="scientific">Amycolatopsis acidicola</name>
    <dbReference type="NCBI Taxonomy" id="2596893"/>
    <lineage>
        <taxon>Bacteria</taxon>
        <taxon>Bacillati</taxon>
        <taxon>Actinomycetota</taxon>
        <taxon>Actinomycetes</taxon>
        <taxon>Pseudonocardiales</taxon>
        <taxon>Pseudonocardiaceae</taxon>
        <taxon>Amycolatopsis</taxon>
    </lineage>
</organism>
<sequence>MVAAGDADKGSVAERLGIKPDMVVQEIGWDEDVDDDLRAAIEEHIGGDLLDEDADEVIDVVLLWWREGDGDLVDAIMDARAPLDESGVIWVLTPKTGQPGHVEPSEIAEAVPTVGLAQTSNASVGANWAGTKLVSPKSTKSKR</sequence>
<accession>A0A5N0VMI4</accession>
<evidence type="ECO:0000313" key="1">
    <source>
        <dbReference type="EMBL" id="KAA9165841.1"/>
    </source>
</evidence>
<proteinExistence type="predicted"/>
<keyword evidence="2" id="KW-1185">Reference proteome</keyword>
<protein>
    <submittedName>
        <fullName evidence="1">DUF3052 family protein</fullName>
    </submittedName>
</protein>
<dbReference type="EMBL" id="VMNW02000004">
    <property type="protein sequence ID" value="KAA9165841.1"/>
    <property type="molecule type" value="Genomic_DNA"/>
</dbReference>
<dbReference type="Pfam" id="PF11253">
    <property type="entry name" value="DUF3052"/>
    <property type="match status" value="1"/>
</dbReference>
<comment type="caution">
    <text evidence="1">The sequence shown here is derived from an EMBL/GenBank/DDBJ whole genome shotgun (WGS) entry which is preliminary data.</text>
</comment>
<evidence type="ECO:0000313" key="2">
    <source>
        <dbReference type="Proteomes" id="UP000319769"/>
    </source>
</evidence>
<dbReference type="RefSeq" id="WP_144750352.1">
    <property type="nucleotide sequence ID" value="NZ_VMNW02000004.1"/>
</dbReference>
<reference evidence="1" key="1">
    <citation type="submission" date="2019-09" db="EMBL/GenBank/DDBJ databases">
        <authorList>
            <person name="Teo W.F.A."/>
            <person name="Duangmal K."/>
        </authorList>
    </citation>
    <scope>NUCLEOTIDE SEQUENCE [LARGE SCALE GENOMIC DNA]</scope>
    <source>
        <strain evidence="1">K81G1</strain>
    </source>
</reference>
<dbReference type="InterPro" id="IPR021412">
    <property type="entry name" value="DUF3052"/>
</dbReference>
<dbReference type="Proteomes" id="UP000319769">
    <property type="component" value="Unassembled WGS sequence"/>
</dbReference>
<dbReference type="OrthoDB" id="5185945at2"/>
<dbReference type="AlphaFoldDB" id="A0A5N0VMI4"/>
<gene>
    <name evidence="1" type="ORF">FPZ12_005005</name>
</gene>